<accession>A0A6P3XIV5</accession>
<evidence type="ECO:0000256" key="3">
    <source>
        <dbReference type="ARBA" id="ARBA00022801"/>
    </source>
</evidence>
<dbReference type="SUPFAM" id="SSF50494">
    <property type="entry name" value="Trypsin-like serine proteases"/>
    <property type="match status" value="1"/>
</dbReference>
<evidence type="ECO:0000256" key="5">
    <source>
        <dbReference type="ARBA" id="ARBA00023157"/>
    </source>
</evidence>
<dbReference type="InterPro" id="IPR050430">
    <property type="entry name" value="Peptidase_S1"/>
</dbReference>
<feature type="signal peptide" evidence="6">
    <location>
        <begin position="1"/>
        <end position="24"/>
    </location>
</feature>
<keyword evidence="8" id="KW-1185">Reference proteome</keyword>
<dbReference type="OrthoDB" id="6755574at2759"/>
<comment type="similarity">
    <text evidence="1">Belongs to the peptidase S1 family.</text>
</comment>
<evidence type="ECO:0000256" key="1">
    <source>
        <dbReference type="ARBA" id="ARBA00007664"/>
    </source>
</evidence>
<dbReference type="PROSITE" id="PS50240">
    <property type="entry name" value="TRYPSIN_DOM"/>
    <property type="match status" value="1"/>
</dbReference>
<feature type="chain" id="PRO_5028145270" evidence="6">
    <location>
        <begin position="25"/>
        <end position="274"/>
    </location>
</feature>
<name>A0A6P3XIV5_DINQU</name>
<evidence type="ECO:0000313" key="9">
    <source>
        <dbReference type="RefSeq" id="XP_014477904.1"/>
    </source>
</evidence>
<dbReference type="AlphaFoldDB" id="A0A6P3XIV5"/>
<keyword evidence="4" id="KW-0720">Serine protease</keyword>
<proteinExistence type="inferred from homology"/>
<dbReference type="InterPro" id="IPR001254">
    <property type="entry name" value="Trypsin_dom"/>
</dbReference>
<dbReference type="GeneID" id="106746164"/>
<dbReference type="FunFam" id="2.40.10.10:FF:000068">
    <property type="entry name" value="transmembrane protease serine 2"/>
    <property type="match status" value="1"/>
</dbReference>
<evidence type="ECO:0000313" key="8">
    <source>
        <dbReference type="Proteomes" id="UP000515204"/>
    </source>
</evidence>
<protein>
    <submittedName>
        <fullName evidence="9">Granzyme M-like</fullName>
    </submittedName>
</protein>
<feature type="domain" description="Peptidase S1" evidence="7">
    <location>
        <begin position="52"/>
        <end position="273"/>
    </location>
</feature>
<keyword evidence="5" id="KW-1015">Disulfide bond</keyword>
<reference evidence="9" key="1">
    <citation type="submission" date="2025-08" db="UniProtKB">
        <authorList>
            <consortium name="RefSeq"/>
        </authorList>
    </citation>
    <scope>IDENTIFICATION</scope>
</reference>
<evidence type="ECO:0000259" key="7">
    <source>
        <dbReference type="PROSITE" id="PS50240"/>
    </source>
</evidence>
<keyword evidence="2" id="KW-0645">Protease</keyword>
<keyword evidence="6" id="KW-0732">Signal</keyword>
<organism evidence="8 9">
    <name type="scientific">Dinoponera quadriceps</name>
    <name type="common">South American ant</name>
    <dbReference type="NCBI Taxonomy" id="609295"/>
    <lineage>
        <taxon>Eukaryota</taxon>
        <taxon>Metazoa</taxon>
        <taxon>Ecdysozoa</taxon>
        <taxon>Arthropoda</taxon>
        <taxon>Hexapoda</taxon>
        <taxon>Insecta</taxon>
        <taxon>Pterygota</taxon>
        <taxon>Neoptera</taxon>
        <taxon>Endopterygota</taxon>
        <taxon>Hymenoptera</taxon>
        <taxon>Apocrita</taxon>
        <taxon>Aculeata</taxon>
        <taxon>Formicoidea</taxon>
        <taxon>Formicidae</taxon>
        <taxon>Ponerinae</taxon>
        <taxon>Ponerini</taxon>
        <taxon>Dinoponera</taxon>
    </lineage>
</organism>
<dbReference type="InterPro" id="IPR043504">
    <property type="entry name" value="Peptidase_S1_PA_chymotrypsin"/>
</dbReference>
<dbReference type="GO" id="GO:0006508">
    <property type="term" value="P:proteolysis"/>
    <property type="evidence" value="ECO:0007669"/>
    <property type="project" value="UniProtKB-KW"/>
</dbReference>
<dbReference type="GO" id="GO:0004252">
    <property type="term" value="F:serine-type endopeptidase activity"/>
    <property type="evidence" value="ECO:0007669"/>
    <property type="project" value="InterPro"/>
</dbReference>
<evidence type="ECO:0000256" key="6">
    <source>
        <dbReference type="SAM" id="SignalP"/>
    </source>
</evidence>
<dbReference type="InterPro" id="IPR001314">
    <property type="entry name" value="Peptidase_S1A"/>
</dbReference>
<dbReference type="PANTHER" id="PTHR24276">
    <property type="entry name" value="POLYSERASE-RELATED"/>
    <property type="match status" value="1"/>
</dbReference>
<dbReference type="InterPro" id="IPR009003">
    <property type="entry name" value="Peptidase_S1_PA"/>
</dbReference>
<keyword evidence="3" id="KW-0378">Hydrolase</keyword>
<dbReference type="KEGG" id="dqu:106746164"/>
<dbReference type="PRINTS" id="PR00722">
    <property type="entry name" value="CHYMOTRYPSIN"/>
</dbReference>
<dbReference type="RefSeq" id="XP_014477904.1">
    <property type="nucleotide sequence ID" value="XM_014622418.1"/>
</dbReference>
<gene>
    <name evidence="9" type="primary">LOC106746164</name>
</gene>
<dbReference type="Gene3D" id="2.40.10.10">
    <property type="entry name" value="Trypsin-like serine proteases"/>
    <property type="match status" value="2"/>
</dbReference>
<dbReference type="PANTHER" id="PTHR24276:SF96">
    <property type="entry name" value="PEPTIDASE S1 DOMAIN-CONTAINING PROTEIN"/>
    <property type="match status" value="1"/>
</dbReference>
<evidence type="ECO:0000256" key="4">
    <source>
        <dbReference type="ARBA" id="ARBA00022825"/>
    </source>
</evidence>
<sequence length="274" mass="31407">MATYMTMQLVCISVIAFVITAVFAFDRNRDKEIDWKWAEKANATSIFIEDEPYIVSIQNQGTHICSGVIIDKRYILTNARCVEMCQERSLVKNITVLTGTDTFNCSGFTHYVEKIYYHTNYTKKSQYVDGLAHNIAILKLTTNIEFDDFRKRAWMPYFNHNYRYQCNNVTTIGWGRLYRDGPVSSVLQILSSYQSDNTLCEKNYRREFSVSNTDFCVSYGYNAGTCHCDIGSPVICQGFVVGIISVCVPCNVYYPSIATEIHANQRWIRSIIGS</sequence>
<evidence type="ECO:0000256" key="2">
    <source>
        <dbReference type="ARBA" id="ARBA00022670"/>
    </source>
</evidence>
<dbReference type="Pfam" id="PF00089">
    <property type="entry name" value="Trypsin"/>
    <property type="match status" value="1"/>
</dbReference>
<dbReference type="SMART" id="SM00020">
    <property type="entry name" value="Tryp_SPc"/>
    <property type="match status" value="1"/>
</dbReference>
<dbReference type="Proteomes" id="UP000515204">
    <property type="component" value="Unplaced"/>
</dbReference>